<dbReference type="PIRSF" id="PIRSF006769">
    <property type="entry name" value="RibD"/>
    <property type="match status" value="1"/>
</dbReference>
<evidence type="ECO:0000256" key="5">
    <source>
        <dbReference type="ARBA" id="ARBA00007417"/>
    </source>
</evidence>
<dbReference type="InterPro" id="IPR050765">
    <property type="entry name" value="Riboflavin_Biosynth_HTPR"/>
</dbReference>
<comment type="similarity">
    <text evidence="4 14">In the N-terminal section; belongs to the cytidine and deoxycytidylate deaminase family.</text>
</comment>
<evidence type="ECO:0000313" key="17">
    <source>
        <dbReference type="Proteomes" id="UP001057025"/>
    </source>
</evidence>
<evidence type="ECO:0000256" key="4">
    <source>
        <dbReference type="ARBA" id="ARBA00005259"/>
    </source>
</evidence>
<keyword evidence="9 14" id="KW-0521">NADP</keyword>
<evidence type="ECO:0000256" key="13">
    <source>
        <dbReference type="ARBA" id="ARBA00049886"/>
    </source>
</evidence>
<dbReference type="Gene3D" id="3.40.430.10">
    <property type="entry name" value="Dihydrofolate Reductase, subunit A"/>
    <property type="match status" value="1"/>
</dbReference>
<evidence type="ECO:0000256" key="11">
    <source>
        <dbReference type="ARBA" id="ARBA00023268"/>
    </source>
</evidence>
<feature type="domain" description="CMP/dCMP-type deaminase" evidence="15">
    <location>
        <begin position="1"/>
        <end position="125"/>
    </location>
</feature>
<sequence length="346" mass="38034">MDERALLHKAQMAARQGIGHTYTNPVVGAVIVQDGQVLATGYHQHFGGAHAEINALLQLPDPALAKGATMVVTLEPCSHYGKTPPCAAKLIEVGIKRVIIGQLDPNPVVAGRGKRMLEAAGIDVTVVNDTGDLNQAYNFFYRDQRPLVTVKVAQTLDGKMNQAGVQRTLITGEAAYRDSQRLRGQQQAILVGERTLVVDNPRLTVREQTLDYPPVRVALVDDADRLPEHLNLLDDQAPTFLLSRHATHKKWPTSVQVLVDEAWMPATVVHRLAQRGIQSLLVEGGSAVQSRFLAAELVDRLIVYTAPTILGPGLPVFSEYQGHPLNFTLTQMQPLGKDWRIDLRRK</sequence>
<dbReference type="PANTHER" id="PTHR38011">
    <property type="entry name" value="DIHYDROFOLATE REDUCTASE FAMILY PROTEIN (AFU_ORTHOLOGUE AFUA_8G06820)"/>
    <property type="match status" value="1"/>
</dbReference>
<dbReference type="InterPro" id="IPR016193">
    <property type="entry name" value="Cytidine_deaminase-like"/>
</dbReference>
<dbReference type="InterPro" id="IPR024072">
    <property type="entry name" value="DHFR-like_dom_sf"/>
</dbReference>
<keyword evidence="8 14" id="KW-0862">Zinc</keyword>
<keyword evidence="6 14" id="KW-0686">Riboflavin biosynthesis</keyword>
<dbReference type="Proteomes" id="UP001057025">
    <property type="component" value="Chromosome"/>
</dbReference>
<protein>
    <recommendedName>
        <fullName evidence="14">Riboflavin biosynthesis protein RibD</fullName>
    </recommendedName>
    <domain>
        <recommendedName>
            <fullName evidence="14">Diaminohydroxyphosphoribosylaminopyrimidine deaminase</fullName>
            <shortName evidence="14">DRAP deaminase</shortName>
            <ecNumber evidence="14">3.5.4.26</ecNumber>
        </recommendedName>
        <alternativeName>
            <fullName evidence="14">Riboflavin-specific deaminase</fullName>
        </alternativeName>
    </domain>
    <domain>
        <recommendedName>
            <fullName evidence="14">5-amino-6-(5-phosphoribosylamino)uracil reductase</fullName>
            <ecNumber evidence="14">1.1.1.193</ecNumber>
        </recommendedName>
        <alternativeName>
            <fullName evidence="14">HTP reductase</fullName>
        </alternativeName>
    </domain>
</protein>
<gene>
    <name evidence="16" type="primary">ribD</name>
    <name evidence="16" type="ORF">M3M39_06430</name>
</gene>
<dbReference type="GO" id="GO:0008703">
    <property type="term" value="F:5-amino-6-(5-phosphoribosylamino)uracil reductase activity"/>
    <property type="evidence" value="ECO:0007669"/>
    <property type="project" value="UniProtKB-EC"/>
</dbReference>
<keyword evidence="11" id="KW-0511">Multifunctional enzyme</keyword>
<dbReference type="CDD" id="cd01284">
    <property type="entry name" value="Riboflavin_deaminase-reductase"/>
    <property type="match status" value="1"/>
</dbReference>
<reference evidence="16" key="1">
    <citation type="submission" date="2022-05" db="EMBL/GenBank/DDBJ databases">
        <authorList>
            <person name="Oliphant S.A."/>
            <person name="Watson-Haigh N.S."/>
            <person name="Sumby K.M."/>
            <person name="Gardner J.M."/>
            <person name="Jiranek V."/>
        </authorList>
    </citation>
    <scope>NUCLEOTIDE SEQUENCE</scope>
    <source>
        <strain evidence="16">KI11_C11</strain>
    </source>
</reference>
<evidence type="ECO:0000256" key="2">
    <source>
        <dbReference type="ARBA" id="ARBA00004882"/>
    </source>
</evidence>
<dbReference type="InterPro" id="IPR004794">
    <property type="entry name" value="Eubact_RibD"/>
</dbReference>
<dbReference type="RefSeq" id="WP_252797026.1">
    <property type="nucleotide sequence ID" value="NZ_CP097118.1"/>
</dbReference>
<proteinExistence type="inferred from homology"/>
<comment type="catalytic activity">
    <reaction evidence="12 14">
        <text>5-amino-6-(5-phospho-D-ribitylamino)uracil + NADP(+) = 5-amino-6-(5-phospho-D-ribosylamino)uracil + NADPH + H(+)</text>
        <dbReference type="Rhea" id="RHEA:17845"/>
        <dbReference type="ChEBI" id="CHEBI:15378"/>
        <dbReference type="ChEBI" id="CHEBI:57783"/>
        <dbReference type="ChEBI" id="CHEBI:58349"/>
        <dbReference type="ChEBI" id="CHEBI:58421"/>
        <dbReference type="ChEBI" id="CHEBI:58453"/>
        <dbReference type="EC" id="1.1.1.193"/>
    </reaction>
</comment>
<dbReference type="Pfam" id="PF00383">
    <property type="entry name" value="dCMP_cyt_deam_1"/>
    <property type="match status" value="1"/>
</dbReference>
<evidence type="ECO:0000256" key="12">
    <source>
        <dbReference type="ARBA" id="ARBA00049861"/>
    </source>
</evidence>
<evidence type="ECO:0000256" key="8">
    <source>
        <dbReference type="ARBA" id="ARBA00022833"/>
    </source>
</evidence>
<dbReference type="EC" id="3.5.4.26" evidence="14"/>
<comment type="pathway">
    <text evidence="3 14">Cofactor biosynthesis; riboflavin biosynthesis; 5-amino-6-(D-ribitylamino)uracil from GTP: step 3/4.</text>
</comment>
<dbReference type="EC" id="1.1.1.193" evidence="14"/>
<dbReference type="PANTHER" id="PTHR38011:SF7">
    <property type="entry name" value="2,5-DIAMINO-6-RIBOSYLAMINO-4(3H)-PYRIMIDINONE 5'-PHOSPHATE REDUCTASE"/>
    <property type="match status" value="1"/>
</dbReference>
<dbReference type="NCBIfam" id="TIGR00326">
    <property type="entry name" value="eubact_ribD"/>
    <property type="match status" value="1"/>
</dbReference>
<evidence type="ECO:0000256" key="14">
    <source>
        <dbReference type="PIRNR" id="PIRNR006769"/>
    </source>
</evidence>
<comment type="similarity">
    <text evidence="5 14">In the C-terminal section; belongs to the HTP reductase family.</text>
</comment>
<keyword evidence="10 14" id="KW-0560">Oxidoreductase</keyword>
<comment type="cofactor">
    <cofactor evidence="14">
        <name>Zn(2+)</name>
        <dbReference type="ChEBI" id="CHEBI:29105"/>
    </cofactor>
    <text evidence="14">Binds 1 zinc ion.</text>
</comment>
<comment type="function">
    <text evidence="1 14">Converts 2,5-diamino-6-(ribosylamino)-4(3h)-pyrimidinone 5'-phosphate into 5-amino-6-(ribosylamino)-2,4(1h,3h)-pyrimidinedione 5'-phosphate.</text>
</comment>
<dbReference type="InterPro" id="IPR002734">
    <property type="entry name" value="RibDG_C"/>
</dbReference>
<dbReference type="SUPFAM" id="SSF53927">
    <property type="entry name" value="Cytidine deaminase-like"/>
    <property type="match status" value="1"/>
</dbReference>
<evidence type="ECO:0000256" key="9">
    <source>
        <dbReference type="ARBA" id="ARBA00022857"/>
    </source>
</evidence>
<evidence type="ECO:0000256" key="6">
    <source>
        <dbReference type="ARBA" id="ARBA00022619"/>
    </source>
</evidence>
<evidence type="ECO:0000259" key="15">
    <source>
        <dbReference type="PROSITE" id="PS51747"/>
    </source>
</evidence>
<dbReference type="Pfam" id="PF01872">
    <property type="entry name" value="RibD_C"/>
    <property type="match status" value="1"/>
</dbReference>
<dbReference type="Gene3D" id="3.40.140.10">
    <property type="entry name" value="Cytidine Deaminase, domain 2"/>
    <property type="match status" value="1"/>
</dbReference>
<dbReference type="GO" id="GO:0008835">
    <property type="term" value="F:diaminohydroxyphosphoribosylaminopyrimidine deaminase activity"/>
    <property type="evidence" value="ECO:0007669"/>
    <property type="project" value="UniProtKB-EC"/>
</dbReference>
<evidence type="ECO:0000256" key="3">
    <source>
        <dbReference type="ARBA" id="ARBA00004910"/>
    </source>
</evidence>
<dbReference type="PROSITE" id="PS00903">
    <property type="entry name" value="CYT_DCMP_DEAMINASES_1"/>
    <property type="match status" value="1"/>
</dbReference>
<dbReference type="EMBL" id="CP097118">
    <property type="protein sequence ID" value="USS87736.1"/>
    <property type="molecule type" value="Genomic_DNA"/>
</dbReference>
<dbReference type="InterPro" id="IPR002125">
    <property type="entry name" value="CMP_dCMP_dom"/>
</dbReference>
<evidence type="ECO:0000256" key="7">
    <source>
        <dbReference type="ARBA" id="ARBA00022723"/>
    </source>
</evidence>
<accession>A0ABY5BTW3</accession>
<keyword evidence="7 14" id="KW-0479">Metal-binding</keyword>
<organism evidence="16 17">
    <name type="scientific">Fructilactobacillus hinvesii</name>
    <dbReference type="NCBI Taxonomy" id="2940300"/>
    <lineage>
        <taxon>Bacteria</taxon>
        <taxon>Bacillati</taxon>
        <taxon>Bacillota</taxon>
        <taxon>Bacilli</taxon>
        <taxon>Lactobacillales</taxon>
        <taxon>Lactobacillaceae</taxon>
        <taxon>Fructilactobacillus</taxon>
    </lineage>
</organism>
<dbReference type="InterPro" id="IPR016192">
    <property type="entry name" value="APOBEC/CMP_deaminase_Zn-bd"/>
</dbReference>
<keyword evidence="14 16" id="KW-0378">Hydrolase</keyword>
<name>A0ABY5BTW3_9LACO</name>
<comment type="catalytic activity">
    <reaction evidence="13 14">
        <text>2,5-diamino-6-hydroxy-4-(5-phosphoribosylamino)-pyrimidine + H2O + H(+) = 5-amino-6-(5-phospho-D-ribosylamino)uracil + NH4(+)</text>
        <dbReference type="Rhea" id="RHEA:21868"/>
        <dbReference type="ChEBI" id="CHEBI:15377"/>
        <dbReference type="ChEBI" id="CHEBI:15378"/>
        <dbReference type="ChEBI" id="CHEBI:28938"/>
        <dbReference type="ChEBI" id="CHEBI:58453"/>
        <dbReference type="ChEBI" id="CHEBI:58614"/>
        <dbReference type="EC" id="3.5.4.26"/>
    </reaction>
</comment>
<evidence type="ECO:0000256" key="1">
    <source>
        <dbReference type="ARBA" id="ARBA00002151"/>
    </source>
</evidence>
<comment type="pathway">
    <text evidence="2 14">Cofactor biosynthesis; riboflavin biosynthesis; 5-amino-6-(D-ribitylamino)uracil from GTP: step 2/4.</text>
</comment>
<evidence type="ECO:0000313" key="16">
    <source>
        <dbReference type="EMBL" id="USS87736.1"/>
    </source>
</evidence>
<evidence type="ECO:0000256" key="10">
    <source>
        <dbReference type="ARBA" id="ARBA00023002"/>
    </source>
</evidence>
<keyword evidence="17" id="KW-1185">Reference proteome</keyword>
<dbReference type="SUPFAM" id="SSF53597">
    <property type="entry name" value="Dihydrofolate reductase-like"/>
    <property type="match status" value="1"/>
</dbReference>
<dbReference type="PROSITE" id="PS51747">
    <property type="entry name" value="CYT_DCMP_DEAMINASES_2"/>
    <property type="match status" value="1"/>
</dbReference>